<sequence length="519" mass="55203">MAAAQGHADAVQLLLRHGADPNVRDGQERTALHAVALWGTYTMMVNKAILASLTEPRARGAAACAQLLVAAGADVNAADDIGATPLVRLAQVQMDDHVADTMRLLLAAGADGRPALEAALHWENLAALEVLIAAGTDASELLAAKLDYTQRRRMAADDALLLLRAGARIEGLPLRLQQFGVELALRDHAERLQGCCSLVHIYNMSGTQSGGAVEPIAARLAAWRAIHASLPPNTFFVYRPNLKAEGLAIMTSRDFLSLVEAMQQLLGRAGVRGLAALAQQQQDSVVGQLAATVLRGDRLHYAEGFVVPVCCTCGKADGGHLLRCAKCRTAGYCSKECQRRQWGAHKKVCAHMAAEMEGVSRSAQRAQHAAAPTQEAGDRAAAAGSWGVAIQRWDAALAASPADPHKLHEAKAQVWLEVGEDWKAVQSARRAVELRPEWPEGHLTLSRAQLNFGEPELALQSMERVLQLAPSHPEAAAEVASIRSLVLQRRQGGSGGGATGQRAQVVPRPGDGGSNQMET</sequence>
<evidence type="ECO:0000256" key="6">
    <source>
        <dbReference type="PROSITE-ProRule" id="PRU00339"/>
    </source>
</evidence>
<dbReference type="SUPFAM" id="SSF144232">
    <property type="entry name" value="HIT/MYND zinc finger-like"/>
    <property type="match status" value="1"/>
</dbReference>
<feature type="region of interest" description="Disordered" evidence="7">
    <location>
        <begin position="489"/>
        <end position="519"/>
    </location>
</feature>
<dbReference type="PANTHER" id="PTHR15544:SF0">
    <property type="entry name" value="TETRATRICOPEPTIDE REPEAT PROTEIN 33"/>
    <property type="match status" value="1"/>
</dbReference>
<keyword evidence="10" id="KW-1185">Reference proteome</keyword>
<dbReference type="AlphaFoldDB" id="A0A2P6TL09"/>
<evidence type="ECO:0000256" key="7">
    <source>
        <dbReference type="SAM" id="MobiDB-lite"/>
    </source>
</evidence>
<feature type="domain" description="MYND-type" evidence="8">
    <location>
        <begin position="310"/>
        <end position="349"/>
    </location>
</feature>
<dbReference type="InterPro" id="IPR002893">
    <property type="entry name" value="Znf_MYND"/>
</dbReference>
<dbReference type="OrthoDB" id="2423701at2759"/>
<name>A0A2P6TL09_CHLSO</name>
<feature type="repeat" description="ANK" evidence="4">
    <location>
        <begin position="1"/>
        <end position="26"/>
    </location>
</feature>
<dbReference type="Pfam" id="PF01753">
    <property type="entry name" value="zf-MYND"/>
    <property type="match status" value="1"/>
</dbReference>
<keyword evidence="4" id="KW-0040">ANK repeat</keyword>
<dbReference type="Gene3D" id="1.25.40.10">
    <property type="entry name" value="Tetratricopeptide repeat domain"/>
    <property type="match status" value="1"/>
</dbReference>
<dbReference type="Gene3D" id="1.25.40.20">
    <property type="entry name" value="Ankyrin repeat-containing domain"/>
    <property type="match status" value="1"/>
</dbReference>
<reference evidence="9 10" key="1">
    <citation type="journal article" date="2018" name="Plant J.">
        <title>Genome sequences of Chlorella sorokiniana UTEX 1602 and Micractinium conductrix SAG 241.80: implications to maltose excretion by a green alga.</title>
        <authorList>
            <person name="Arriola M.B."/>
            <person name="Velmurugan N."/>
            <person name="Zhang Y."/>
            <person name="Plunkett M.H."/>
            <person name="Hondzo H."/>
            <person name="Barney B.M."/>
        </authorList>
    </citation>
    <scope>NUCLEOTIDE SEQUENCE [LARGE SCALE GENOMIC DNA]</scope>
    <source>
        <strain evidence="10">UTEX 1602</strain>
    </source>
</reference>
<dbReference type="SMART" id="SM00248">
    <property type="entry name" value="ANK"/>
    <property type="match status" value="3"/>
</dbReference>
<evidence type="ECO:0000313" key="10">
    <source>
        <dbReference type="Proteomes" id="UP000239899"/>
    </source>
</evidence>
<dbReference type="PROSITE" id="PS50865">
    <property type="entry name" value="ZF_MYND_2"/>
    <property type="match status" value="1"/>
</dbReference>
<dbReference type="InterPro" id="IPR019734">
    <property type="entry name" value="TPR_rpt"/>
</dbReference>
<dbReference type="PROSITE" id="PS50297">
    <property type="entry name" value="ANK_REP_REGION"/>
    <property type="match status" value="1"/>
</dbReference>
<keyword evidence="3" id="KW-0862">Zinc</keyword>
<evidence type="ECO:0000259" key="8">
    <source>
        <dbReference type="PROSITE" id="PS50865"/>
    </source>
</evidence>
<keyword evidence="2 5" id="KW-0863">Zinc-finger</keyword>
<evidence type="ECO:0000256" key="4">
    <source>
        <dbReference type="PROSITE-ProRule" id="PRU00023"/>
    </source>
</evidence>
<dbReference type="Proteomes" id="UP000239899">
    <property type="component" value="Unassembled WGS sequence"/>
</dbReference>
<keyword evidence="1" id="KW-0479">Metal-binding</keyword>
<feature type="repeat" description="TPR" evidence="6">
    <location>
        <begin position="439"/>
        <end position="472"/>
    </location>
</feature>
<dbReference type="Gene3D" id="6.10.140.2220">
    <property type="match status" value="1"/>
</dbReference>
<dbReference type="InterPro" id="IPR011990">
    <property type="entry name" value="TPR-like_helical_dom_sf"/>
</dbReference>
<accession>A0A2P6TL09</accession>
<evidence type="ECO:0000256" key="5">
    <source>
        <dbReference type="PROSITE-ProRule" id="PRU00134"/>
    </source>
</evidence>
<protein>
    <submittedName>
        <fullName evidence="9">Tetratricopeptide repeat 33</fullName>
    </submittedName>
</protein>
<dbReference type="SUPFAM" id="SSF48452">
    <property type="entry name" value="TPR-like"/>
    <property type="match status" value="1"/>
</dbReference>
<dbReference type="InterPro" id="IPR002110">
    <property type="entry name" value="Ankyrin_rpt"/>
</dbReference>
<organism evidence="9 10">
    <name type="scientific">Chlorella sorokiniana</name>
    <name type="common">Freshwater green alga</name>
    <dbReference type="NCBI Taxonomy" id="3076"/>
    <lineage>
        <taxon>Eukaryota</taxon>
        <taxon>Viridiplantae</taxon>
        <taxon>Chlorophyta</taxon>
        <taxon>core chlorophytes</taxon>
        <taxon>Trebouxiophyceae</taxon>
        <taxon>Chlorellales</taxon>
        <taxon>Chlorellaceae</taxon>
        <taxon>Chlorella clade</taxon>
        <taxon>Chlorella</taxon>
    </lineage>
</organism>
<dbReference type="STRING" id="3076.A0A2P6TL09"/>
<evidence type="ECO:0000256" key="3">
    <source>
        <dbReference type="ARBA" id="ARBA00022833"/>
    </source>
</evidence>
<dbReference type="EMBL" id="LHPG02000012">
    <property type="protein sequence ID" value="PRW44936.1"/>
    <property type="molecule type" value="Genomic_DNA"/>
</dbReference>
<dbReference type="PROSITE" id="PS01360">
    <property type="entry name" value="ZF_MYND_1"/>
    <property type="match status" value="1"/>
</dbReference>
<dbReference type="PROSITE" id="PS50005">
    <property type="entry name" value="TPR"/>
    <property type="match status" value="1"/>
</dbReference>
<dbReference type="PROSITE" id="PS50088">
    <property type="entry name" value="ANK_REPEAT"/>
    <property type="match status" value="1"/>
</dbReference>
<evidence type="ECO:0000313" key="9">
    <source>
        <dbReference type="EMBL" id="PRW44936.1"/>
    </source>
</evidence>
<comment type="caution">
    <text evidence="9">The sequence shown here is derived from an EMBL/GenBank/DDBJ whole genome shotgun (WGS) entry which is preliminary data.</text>
</comment>
<evidence type="ECO:0000256" key="2">
    <source>
        <dbReference type="ARBA" id="ARBA00022771"/>
    </source>
</evidence>
<dbReference type="PANTHER" id="PTHR15544">
    <property type="entry name" value="OSMOSIS RESPONSIVE FACTOR"/>
    <property type="match status" value="1"/>
</dbReference>
<dbReference type="InterPro" id="IPR052658">
    <property type="entry name" value="TPR-containing"/>
</dbReference>
<dbReference type="InterPro" id="IPR036770">
    <property type="entry name" value="Ankyrin_rpt-contain_sf"/>
</dbReference>
<dbReference type="GO" id="GO:0008270">
    <property type="term" value="F:zinc ion binding"/>
    <property type="evidence" value="ECO:0007669"/>
    <property type="project" value="UniProtKB-KW"/>
</dbReference>
<evidence type="ECO:0000256" key="1">
    <source>
        <dbReference type="ARBA" id="ARBA00022723"/>
    </source>
</evidence>
<dbReference type="Pfam" id="PF13637">
    <property type="entry name" value="Ank_4"/>
    <property type="match status" value="1"/>
</dbReference>
<proteinExistence type="predicted"/>
<dbReference type="SUPFAM" id="SSF48403">
    <property type="entry name" value="Ankyrin repeat"/>
    <property type="match status" value="1"/>
</dbReference>
<keyword evidence="6" id="KW-0802">TPR repeat</keyword>
<gene>
    <name evidence="9" type="ORF">C2E21_6374</name>
</gene>